<sequence length="264" mass="28031">MTPRTAMSTRSGSDGAAVVQAVTVIMGVVVGLTFLFGFGNVLNLALRLGVPVWVAPLVAPAVDLSILGLLLGTRHLALAGAPAEQLRPARRLLIFASVVTLALNVADPIVAGEYGKAAFDAVGPLLLIGWAEVGPGLLQAMSASRFDELIQGSELPAPTTGSVTRVADDEAGENAARHAQETVPPEGSATREASMMIDDDLLERARQEDTYHWAEHRRPISADTLRKRLRVGAARSRMLVSMIRASRSAQAEPHSEDLRDFALS</sequence>
<feature type="region of interest" description="Disordered" evidence="1">
    <location>
        <begin position="170"/>
        <end position="190"/>
    </location>
</feature>
<feature type="transmembrane region" description="Helical" evidence="2">
    <location>
        <begin position="16"/>
        <end position="38"/>
    </location>
</feature>
<evidence type="ECO:0000313" key="3">
    <source>
        <dbReference type="EMBL" id="SEP53298.1"/>
    </source>
</evidence>
<accession>A0A1H8YPK7</accession>
<organism evidence="3 4">
    <name type="scientific">Amycolatopsis saalfeldensis</name>
    <dbReference type="NCBI Taxonomy" id="394193"/>
    <lineage>
        <taxon>Bacteria</taxon>
        <taxon>Bacillati</taxon>
        <taxon>Actinomycetota</taxon>
        <taxon>Actinomycetes</taxon>
        <taxon>Pseudonocardiales</taxon>
        <taxon>Pseudonocardiaceae</taxon>
        <taxon>Amycolatopsis</taxon>
    </lineage>
</organism>
<feature type="transmembrane region" description="Helical" evidence="2">
    <location>
        <begin position="92"/>
        <end position="111"/>
    </location>
</feature>
<dbReference type="Proteomes" id="UP000198582">
    <property type="component" value="Unassembled WGS sequence"/>
</dbReference>
<dbReference type="EMBL" id="FOEF01000026">
    <property type="protein sequence ID" value="SEP53298.1"/>
    <property type="molecule type" value="Genomic_DNA"/>
</dbReference>
<keyword evidence="2" id="KW-0812">Transmembrane</keyword>
<name>A0A1H8YPK7_9PSEU</name>
<evidence type="ECO:0000256" key="1">
    <source>
        <dbReference type="SAM" id="MobiDB-lite"/>
    </source>
</evidence>
<protein>
    <recommendedName>
        <fullName evidence="5">DUF2637 domain-containing protein</fullName>
    </recommendedName>
</protein>
<evidence type="ECO:0008006" key="5">
    <source>
        <dbReference type="Google" id="ProtNLM"/>
    </source>
</evidence>
<dbReference type="AlphaFoldDB" id="A0A1H8YPK7"/>
<keyword evidence="4" id="KW-1185">Reference proteome</keyword>
<feature type="transmembrane region" description="Helical" evidence="2">
    <location>
        <begin position="50"/>
        <end position="71"/>
    </location>
</feature>
<reference evidence="4" key="1">
    <citation type="submission" date="2016-10" db="EMBL/GenBank/DDBJ databases">
        <authorList>
            <person name="Varghese N."/>
            <person name="Submissions S."/>
        </authorList>
    </citation>
    <scope>NUCLEOTIDE SEQUENCE [LARGE SCALE GENOMIC DNA]</scope>
    <source>
        <strain evidence="4">DSM 44993</strain>
    </source>
</reference>
<proteinExistence type="predicted"/>
<dbReference type="RefSeq" id="WP_245787735.1">
    <property type="nucleotide sequence ID" value="NZ_FOEF01000026.1"/>
</dbReference>
<evidence type="ECO:0000256" key="2">
    <source>
        <dbReference type="SAM" id="Phobius"/>
    </source>
</evidence>
<dbReference type="STRING" id="394193.SAMN04489732_12622"/>
<gene>
    <name evidence="3" type="ORF">SAMN04489732_12622</name>
</gene>
<evidence type="ECO:0000313" key="4">
    <source>
        <dbReference type="Proteomes" id="UP000198582"/>
    </source>
</evidence>
<keyword evidence="2" id="KW-0472">Membrane</keyword>
<keyword evidence="2" id="KW-1133">Transmembrane helix</keyword>